<dbReference type="Proteomes" id="UP000298327">
    <property type="component" value="Unassembled WGS sequence"/>
</dbReference>
<feature type="compositionally biased region" description="Basic and acidic residues" evidence="1">
    <location>
        <begin position="194"/>
        <end position="207"/>
    </location>
</feature>
<accession>A0A4Y9Y9D1</accession>
<dbReference type="EMBL" id="SEOQ01000687">
    <property type="protein sequence ID" value="TFY58353.1"/>
    <property type="molecule type" value="Genomic_DNA"/>
</dbReference>
<organism evidence="2 3">
    <name type="scientific">Dentipellis fragilis</name>
    <dbReference type="NCBI Taxonomy" id="205917"/>
    <lineage>
        <taxon>Eukaryota</taxon>
        <taxon>Fungi</taxon>
        <taxon>Dikarya</taxon>
        <taxon>Basidiomycota</taxon>
        <taxon>Agaricomycotina</taxon>
        <taxon>Agaricomycetes</taxon>
        <taxon>Russulales</taxon>
        <taxon>Hericiaceae</taxon>
        <taxon>Dentipellis</taxon>
    </lineage>
</organism>
<reference evidence="2 3" key="1">
    <citation type="submission" date="2019-02" db="EMBL/GenBank/DDBJ databases">
        <title>Genome sequencing of the rare red list fungi Dentipellis fragilis.</title>
        <authorList>
            <person name="Buettner E."/>
            <person name="Kellner H."/>
        </authorList>
    </citation>
    <scope>NUCLEOTIDE SEQUENCE [LARGE SCALE GENOMIC DNA]</scope>
    <source>
        <strain evidence="2 3">DSM 105465</strain>
    </source>
</reference>
<gene>
    <name evidence="2" type="ORF">EVG20_g8181</name>
</gene>
<dbReference type="AlphaFoldDB" id="A0A4Y9Y9D1"/>
<evidence type="ECO:0000313" key="2">
    <source>
        <dbReference type="EMBL" id="TFY58353.1"/>
    </source>
</evidence>
<feature type="region of interest" description="Disordered" evidence="1">
    <location>
        <begin position="194"/>
        <end position="220"/>
    </location>
</feature>
<feature type="region of interest" description="Disordered" evidence="1">
    <location>
        <begin position="1"/>
        <end position="55"/>
    </location>
</feature>
<comment type="caution">
    <text evidence="2">The sequence shown here is derived from an EMBL/GenBank/DDBJ whole genome shotgun (WGS) entry which is preliminary data.</text>
</comment>
<protein>
    <submittedName>
        <fullName evidence="2">Uncharacterized protein</fullName>
    </submittedName>
</protein>
<evidence type="ECO:0000313" key="3">
    <source>
        <dbReference type="Proteomes" id="UP000298327"/>
    </source>
</evidence>
<name>A0A4Y9Y9D1_9AGAM</name>
<feature type="compositionally biased region" description="Polar residues" evidence="1">
    <location>
        <begin position="11"/>
        <end position="21"/>
    </location>
</feature>
<sequence length="220" mass="23984">MRVHPRFRAGSSESVNRNIQMYTGGPVPLAVDSESNTRTSISTSTSTSTDLSTSESTSTIGINAIGRLCNETTWLRLSAAVDSAWTAAIDASMECCQTSATHLDDCKQPEIRVSAGPHRHRQHLQVCIDMILDVPAAVDAIGPYDRGIDVSSPESLSIPHWHWHDSDRLDLDGIYLGKWRVQSGCPSRRVRAAEQARSGDSELDRGDMPSVECQGHRLAA</sequence>
<proteinExistence type="predicted"/>
<keyword evidence="3" id="KW-1185">Reference proteome</keyword>
<evidence type="ECO:0000256" key="1">
    <source>
        <dbReference type="SAM" id="MobiDB-lite"/>
    </source>
</evidence>
<feature type="compositionally biased region" description="Low complexity" evidence="1">
    <location>
        <begin position="33"/>
        <end position="55"/>
    </location>
</feature>